<gene>
    <name evidence="6" type="ORF">GQ26_0042170</name>
</gene>
<dbReference type="EMBL" id="JPOX01000004">
    <property type="protein sequence ID" value="KFX51840.1"/>
    <property type="molecule type" value="Genomic_DNA"/>
</dbReference>
<feature type="region of interest" description="Disordered" evidence="3">
    <location>
        <begin position="254"/>
        <end position="275"/>
    </location>
</feature>
<keyword evidence="4" id="KW-1133">Transmembrane helix</keyword>
<evidence type="ECO:0000256" key="2">
    <source>
        <dbReference type="ARBA" id="ARBA00035112"/>
    </source>
</evidence>
<feature type="transmembrane region" description="Helical" evidence="4">
    <location>
        <begin position="475"/>
        <end position="495"/>
    </location>
</feature>
<keyword evidence="5" id="KW-0732">Signal</keyword>
<feature type="chain" id="PRO_5001888287" evidence="5">
    <location>
        <begin position="25"/>
        <end position="719"/>
    </location>
</feature>
<protein>
    <submittedName>
        <fullName evidence="6">Uncharacterized protein</fullName>
    </submittedName>
</protein>
<dbReference type="PANTHER" id="PTHR33365">
    <property type="entry name" value="YALI0B05434P"/>
    <property type="match status" value="1"/>
</dbReference>
<dbReference type="Pfam" id="PF11807">
    <property type="entry name" value="UstYa"/>
    <property type="match status" value="1"/>
</dbReference>
<organism evidence="6">
    <name type="scientific">Talaromyces marneffei PM1</name>
    <dbReference type="NCBI Taxonomy" id="1077442"/>
    <lineage>
        <taxon>Eukaryota</taxon>
        <taxon>Fungi</taxon>
        <taxon>Dikarya</taxon>
        <taxon>Ascomycota</taxon>
        <taxon>Pezizomycotina</taxon>
        <taxon>Eurotiomycetes</taxon>
        <taxon>Eurotiomycetidae</taxon>
        <taxon>Eurotiales</taxon>
        <taxon>Trichocomaceae</taxon>
        <taxon>Talaromyces</taxon>
        <taxon>Talaromyces sect. Talaromyces</taxon>
    </lineage>
</organism>
<accession>A0A093VI47</accession>
<keyword evidence="4" id="KW-0472">Membrane</keyword>
<feature type="compositionally biased region" description="Basic and acidic residues" evidence="3">
    <location>
        <begin position="262"/>
        <end position="272"/>
    </location>
</feature>
<comment type="caution">
    <text evidence="6">The sequence shown here is derived from an EMBL/GenBank/DDBJ whole genome shotgun (WGS) entry which is preliminary data.</text>
</comment>
<comment type="pathway">
    <text evidence="1">Mycotoxin biosynthesis.</text>
</comment>
<dbReference type="InterPro" id="IPR021765">
    <property type="entry name" value="UstYa-like"/>
</dbReference>
<comment type="similarity">
    <text evidence="2">Belongs to the ustYa family.</text>
</comment>
<proteinExistence type="inferred from homology"/>
<dbReference type="AlphaFoldDB" id="A0A093VI47"/>
<reference key="1">
    <citation type="journal article" date="2014" name="PLoS Genet.">
        <title>Signature Gene Expression Reveals Novel Clues to the Molecular Mechanisms of Dimorphic Transition in Penicillium marneffei.</title>
        <authorList>
            <person name="Yang E."/>
            <person name="Wang G."/>
            <person name="Cai J."/>
            <person name="Woo P.C."/>
            <person name="Lau S.K."/>
            <person name="Yuen K.-Y."/>
            <person name="Chow W.-N."/>
            <person name="Lin X."/>
        </authorList>
    </citation>
    <scope>NUCLEOTIDE SEQUENCE [LARGE SCALE GENOMIC DNA]</scope>
    <source>
        <strain>PM1</strain>
    </source>
</reference>
<evidence type="ECO:0000256" key="5">
    <source>
        <dbReference type="SAM" id="SignalP"/>
    </source>
</evidence>
<dbReference type="HOGENOM" id="CLU_384578_0_0_1"/>
<evidence type="ECO:0000256" key="3">
    <source>
        <dbReference type="SAM" id="MobiDB-lite"/>
    </source>
</evidence>
<evidence type="ECO:0000256" key="1">
    <source>
        <dbReference type="ARBA" id="ARBA00004685"/>
    </source>
</evidence>
<keyword evidence="4" id="KW-0812">Transmembrane</keyword>
<reference evidence="6" key="2">
    <citation type="journal article" date="2014" name="PLoS Genet.">
        <title>Signature gene expression reveals novel clues to the molecular mechanisms of dimorphic transition in Penicillium marneffei.</title>
        <authorList>
            <person name="Yang E."/>
            <person name="Wang G."/>
            <person name="Cai J."/>
            <person name="Woo P.C."/>
            <person name="Lau S.K."/>
            <person name="Yuen K.-Y."/>
            <person name="Chow W.-N."/>
            <person name="Lin X."/>
        </authorList>
    </citation>
    <scope>NUCLEOTIDE SEQUENCE</scope>
    <source>
        <strain evidence="6">PM1</strain>
    </source>
</reference>
<dbReference type="GO" id="GO:0043386">
    <property type="term" value="P:mycotoxin biosynthetic process"/>
    <property type="evidence" value="ECO:0007669"/>
    <property type="project" value="InterPro"/>
</dbReference>
<evidence type="ECO:0000256" key="4">
    <source>
        <dbReference type="SAM" id="Phobius"/>
    </source>
</evidence>
<dbReference type="PANTHER" id="PTHR33365:SF4">
    <property type="entry name" value="CYCLOCHLOROTINE BIOSYNTHESIS PROTEIN O"/>
    <property type="match status" value="1"/>
</dbReference>
<name>A0A093VI47_TALMA</name>
<evidence type="ECO:0000313" key="6">
    <source>
        <dbReference type="EMBL" id="KFX51840.1"/>
    </source>
</evidence>
<feature type="signal peptide" evidence="5">
    <location>
        <begin position="1"/>
        <end position="24"/>
    </location>
</feature>
<sequence>MKPISRTNILKAALAFSLPILSAAVDYCTFDNSNCIDGLAQVSVSFKFDAISPVPLLFYYGFDAGWGSPSNNDSGLLTEFNSNIRGINWTTEVALRIGNLGGYVGGANNGCNGVWGHSCSENLKTFLRSSLFNLSTSGQPYDFPLDTVLQPLTTGSPGPFIDGCPATLFALNQIPTYVVVNATTADSNNSREAINVAEPGNPSSPWRTWYIPGVTAMGQAQEVAVGIIARTPNHGSKPLNSPNDIQLELVCARAPRQGPRRPPNDGDRDIDNKPTQGYARGIIKTYAFDEDDFLYDVEADNDGDEAGADVEDEEYYADDDSVTGTYVDVLKAVQQFSSCLYQSTVRIKTFGLSVTGQRTNATPSSAPITMFGLTDKLGEVEEDTKIYFATRWDRRFTQLESPDSTQKQPGAIAIVIQQAAAMASSSRMESTEESHEGKVYTRIRDNSDDDIEEPFLYDTNIDKRVKHGRIIRSPVWAVMTLILAVILLVENIYLLRTVKSAMRNTGTYETGFDTELEEMKSSIKLHQKRYTSAIRDYPNGTLYMAFNTSEPQYVGPPSPEIDEAWNSLLKGRYIHFTTNETTWLNSDPDLPTLEQLPSYGSSIPTTGSYGGPDMLHSLHCINALRKHIDMDYYHNTDMAWLPEEYRRMHIDHCLEQLRQATLCHGDMTPVTLKAIWMDRPQWVALGQTERVHMCRDGMALREATWNTGEEVGRISFREM</sequence>